<dbReference type="EMBL" id="JBHSPR010000010">
    <property type="protein sequence ID" value="MFC6017750.1"/>
    <property type="molecule type" value="Genomic_DNA"/>
</dbReference>
<keyword evidence="1" id="KW-0472">Membrane</keyword>
<gene>
    <name evidence="2" type="ORF">ACFP2T_16230</name>
</gene>
<evidence type="ECO:0000256" key="1">
    <source>
        <dbReference type="SAM" id="Phobius"/>
    </source>
</evidence>
<keyword evidence="1" id="KW-1133">Transmembrane helix</keyword>
<protein>
    <recommendedName>
        <fullName evidence="4">MFS transporter</fullName>
    </recommendedName>
</protein>
<reference evidence="3" key="1">
    <citation type="journal article" date="2019" name="Int. J. Syst. Evol. Microbiol.">
        <title>The Global Catalogue of Microorganisms (GCM) 10K type strain sequencing project: providing services to taxonomists for standard genome sequencing and annotation.</title>
        <authorList>
            <consortium name="The Broad Institute Genomics Platform"/>
            <consortium name="The Broad Institute Genome Sequencing Center for Infectious Disease"/>
            <person name="Wu L."/>
            <person name="Ma J."/>
        </authorList>
    </citation>
    <scope>NUCLEOTIDE SEQUENCE [LARGE SCALE GENOMIC DNA]</scope>
    <source>
        <strain evidence="3">ZS-35-S2</strain>
    </source>
</reference>
<proteinExistence type="predicted"/>
<evidence type="ECO:0000313" key="2">
    <source>
        <dbReference type="EMBL" id="MFC6017750.1"/>
    </source>
</evidence>
<feature type="transmembrane region" description="Helical" evidence="1">
    <location>
        <begin position="30"/>
        <end position="50"/>
    </location>
</feature>
<accession>A0ABW1K8F0</accession>
<keyword evidence="1" id="KW-0812">Transmembrane</keyword>
<evidence type="ECO:0000313" key="3">
    <source>
        <dbReference type="Proteomes" id="UP001596203"/>
    </source>
</evidence>
<dbReference type="Proteomes" id="UP001596203">
    <property type="component" value="Unassembled WGS sequence"/>
</dbReference>
<evidence type="ECO:0008006" key="4">
    <source>
        <dbReference type="Google" id="ProtNLM"/>
    </source>
</evidence>
<dbReference type="RefSeq" id="WP_377422250.1">
    <property type="nucleotide sequence ID" value="NZ_JBHSPR010000010.1"/>
</dbReference>
<comment type="caution">
    <text evidence="2">The sequence shown here is derived from an EMBL/GenBank/DDBJ whole genome shotgun (WGS) entry which is preliminary data.</text>
</comment>
<sequence length="67" mass="6850">MSSLDFLTSYGLAPLGLALFVPAIETFGATAVLGTSALVCFLAPALAATVPSARDFAHRRPTPTADV</sequence>
<keyword evidence="3" id="KW-1185">Reference proteome</keyword>
<name>A0ABW1K8F0_9ACTN</name>
<feature type="transmembrane region" description="Helical" evidence="1">
    <location>
        <begin position="7"/>
        <end position="24"/>
    </location>
</feature>
<organism evidence="2 3">
    <name type="scientific">Plantactinospora solaniradicis</name>
    <dbReference type="NCBI Taxonomy" id="1723736"/>
    <lineage>
        <taxon>Bacteria</taxon>
        <taxon>Bacillati</taxon>
        <taxon>Actinomycetota</taxon>
        <taxon>Actinomycetes</taxon>
        <taxon>Micromonosporales</taxon>
        <taxon>Micromonosporaceae</taxon>
        <taxon>Plantactinospora</taxon>
    </lineage>
</organism>